<feature type="domain" description="Cell morphogenesis central region" evidence="5">
    <location>
        <begin position="979"/>
        <end position="1383"/>
    </location>
</feature>
<reference evidence="6 7" key="1">
    <citation type="submission" date="2024-05" db="EMBL/GenBank/DDBJ databases">
        <title>Long read based assembly of the Candida bracarensis genome reveals expanded adhesin content.</title>
        <authorList>
            <person name="Marcet-Houben M."/>
            <person name="Ksiezopolska E."/>
            <person name="Gabaldon T."/>
        </authorList>
    </citation>
    <scope>NUCLEOTIDE SEQUENCE [LARGE SCALE GENOMIC DNA]</scope>
    <source>
        <strain evidence="6 7">CBM6</strain>
    </source>
</reference>
<evidence type="ECO:0000256" key="1">
    <source>
        <dbReference type="SAM" id="Coils"/>
    </source>
</evidence>
<feature type="region of interest" description="Disordered" evidence="2">
    <location>
        <begin position="340"/>
        <end position="364"/>
    </location>
</feature>
<dbReference type="Pfam" id="PF14222">
    <property type="entry name" value="MOR2-PAG1_N"/>
    <property type="match status" value="1"/>
</dbReference>
<dbReference type="InterPro" id="IPR025481">
    <property type="entry name" value="Cell_Morphogen_C"/>
</dbReference>
<feature type="domain" description="Cell morphogenesis central region" evidence="5">
    <location>
        <begin position="1734"/>
        <end position="1910"/>
    </location>
</feature>
<evidence type="ECO:0000259" key="4">
    <source>
        <dbReference type="Pfam" id="PF14225"/>
    </source>
</evidence>
<sequence length="2340" mass="265960">MNTAFTFPPQGDGGNNTTDNNDDNINVYDGAIELPNVSNVEYVANGVESINLQQQLQRQQQAVPTTMNPLHINTKMAPGITANQDMPVIAIPSPIDIPEDFIKTKQNSSRLQNEIFNQNHVITPEHQQPLHEIQPEQLLSEQTVQQQQIQQQQVLLASGQQSQFPQIGIQVKTIVDEGVNGVPNNVSPTESNKNDAFVLNLRQQMATDWKSPSEYALHILFTKFIRHAENKLNLCLQQPLAIEPPIVEILGVGVDPVFDKVISSLGHVAKNKPKPVIDAMMFWRKTKSEAAVNANSDLERLLKDYEVEQTRLTRNVPSRNVSQRKGGDLLKRKNTNSTITSTSSFTFSHKRNKSSKSSLGSKIQDNPHLQNMELAIENCREAVFHAERKSLASIYILCRVLIEIVKQSSDEDKYINDKLEEIVFTQLKTTDPLSISTSIMKSSNWNSFAELLGYMSEKRFLSVSDRFIADLEKLPEYVSPDMEPNVHLLILGMRYLRLKNYPLERFEESADFLKSLSKFYSKSTNISISLAYTEVINQLLLPLAGLITAEVNHPTWVEAMSSLLDSSSKLLSDSKYWANGFKLTVSILCVSPPELFSNRWLTLMENNASRIRTKNHSERVIFAVALSRLVWVYLYRCPETLNNTMRTLEKLLRMYLNTKKKENWLTPDFDLLNPLVDVLVSVGYAHPNFIMEHAVLSLFRQSFNGSSLDDVNFEKLLLALNTYKGLLSTNSRPGFPESDYRIYKPNLDSIYVDQGKESLVQNHKEVCSYIHKLFILLDSRIGSEVWSPENLHTKSASSSFGPFTFNFSNDNYDYTLKNTEVQLFATVIEVMPGCLSVSSDIPYKSTIEILSRNAVHANTTIANRCREAFRSLASKKNPYTLITWFAKYSFDFDERMQSNYNMAYLSSMEYYKLLELYVELLECWLDAFQSSNIEKAKKGIGLDGIRLMAEDDDPNGSYDEVAEETKRLEWKNTITVIEEVEGNGLFFLCSYEAHVRALGVRILKIISKFDEAMIAKTVKLSSNNHVRTVSNHFAADSGTRLIDILNNCNVSAILNPNSVSLSAVEKTRFGKLNYKHKRGVLIKLAESDYGVDAALWQRAFPPLLAHIFKLCPVTMALCRSIVCIRLVQIHEIILKVANNPEYKPEGMLVETVINQWRLYLIAACTFLTSTTDQKLHIPLPTGTQHGRKKSQQIFTVQHQKIKSVKSIFKMVLPLLNARHAMVRDAIIVGLSSMNVNIYRTYIESIDEFLTSWKEQSSKNAIRIEMFHILTILSSFLFEPIILEDRWILERIAEYIKQTKKFLENDYVQTSFAFQSLRNHFATLLLNFYKSAHRLPSFDKLFPFQGRTSSFNYLKEWCGYGEFAYIAEERYNYMVKKADNSRDKTAILTGIEFQRKRLEKTILEAMVALCEDPIVKTMDEIPGLPVVISFDTVGLLSWIGSLFNSGSDTIRSLGVEALENLLENNRENSKLFKEVANQCVSYHNDPSVSFLYYTTLCKAVLKLENLILEEDELVSLGLYGLVSDNEMIRTYAADLLSVVETKLHNSTYIKVFKERLSNSSKTVYKATAQEISSIFSDLLSQDLCLRIFSTLVRILELFQFEIKRDILVLMVPWVHKFTLKSLDEIDTYMVLNNLFYITIDLNDTFPKEVEQLWISLGKGNAFQNTHVSLEYIITSSISYCNPTFVEYASDVVLYLANVPGGIGLMDTLLQNLKPKLIVPSHAELSVPPTNNNKYVFVGDIVSRLNYHGKSVMFSKTQLTVIFLVNLLNSPLDSVKAHLPSLLHVSMCLLDHYIPIVKKSASHLLCNLIFIFSPTHEKTDATVAILGNESKLWTYDNLVRDKKGARSPKIMDQLIRNLVEIFSSVEEIQVDWQRVSLKWATACSVRHVACRSFQMFRSLLTFLDQEMFRDILHRLSNTVSDENNDIQGFAMQILMTLNAITAELDPTVLISFPQLFWSITACLSSIHELEFIEVLSCFSKFVSKIDLDSPDTVQCLVATFPSNWEGKFDGLQQIIMNGLRSSTSLDITWKFLDKLNLLKDSRIIANTDTRLLFALIANLPRFLEAMDTKNYASVEGAAVSMVALSEAYQQPSLSRLINSLVKDKFRSKRDFMSQVVSFISRNYFPEYSAQTLVFLLGLLLNKVGWVKVQTMEILKYVFPLLDMNRPEFLGVGADLISPLLRLLLTEYETAALEVLDCVPNVLGSKMDKDVLRTTMGNKNLKNNTNLTTTLFGIPEDSGWSIPMPSMTAATTRHNVHSVYMSCLPENIQEGTENEIDNELDAVIEFHADGDYGLGRMETNDSASVVEEKDPSLSHMWMQLDNLDNFFAQDNVQNTTNDISAWR</sequence>
<organism evidence="6 7">
    <name type="scientific">Nakaseomyces bracarensis</name>
    <dbReference type="NCBI Taxonomy" id="273131"/>
    <lineage>
        <taxon>Eukaryota</taxon>
        <taxon>Fungi</taxon>
        <taxon>Dikarya</taxon>
        <taxon>Ascomycota</taxon>
        <taxon>Saccharomycotina</taxon>
        <taxon>Saccharomycetes</taxon>
        <taxon>Saccharomycetales</taxon>
        <taxon>Saccharomycetaceae</taxon>
        <taxon>Nakaseomyces</taxon>
    </lineage>
</organism>
<dbReference type="PANTHER" id="PTHR12295:SF30">
    <property type="entry name" value="PROTEIN FURRY"/>
    <property type="match status" value="1"/>
</dbReference>
<keyword evidence="7" id="KW-1185">Reference proteome</keyword>
<dbReference type="PANTHER" id="PTHR12295">
    <property type="entry name" value="FURRY-RELATED"/>
    <property type="match status" value="1"/>
</dbReference>
<evidence type="ECO:0000259" key="3">
    <source>
        <dbReference type="Pfam" id="PF14222"/>
    </source>
</evidence>
<feature type="domain" description="Cell morphogenesis central region" evidence="5">
    <location>
        <begin position="1451"/>
        <end position="1682"/>
    </location>
</feature>
<feature type="compositionally biased region" description="Polar residues" evidence="2">
    <location>
        <begin position="355"/>
        <end position="364"/>
    </location>
</feature>
<dbReference type="SUPFAM" id="SSF48371">
    <property type="entry name" value="ARM repeat"/>
    <property type="match status" value="1"/>
</dbReference>
<dbReference type="Pfam" id="PF14228">
    <property type="entry name" value="MOR2-PAG1_mid"/>
    <property type="match status" value="3"/>
</dbReference>
<evidence type="ECO:0000259" key="5">
    <source>
        <dbReference type="Pfam" id="PF14228"/>
    </source>
</evidence>
<feature type="region of interest" description="Disordered" evidence="2">
    <location>
        <begin position="1"/>
        <end position="22"/>
    </location>
</feature>
<protein>
    <submittedName>
        <fullName evidence="6">Cell morphogenesis protein PAG1</fullName>
    </submittedName>
</protein>
<proteinExistence type="predicted"/>
<dbReference type="InterPro" id="IPR025614">
    <property type="entry name" value="Cell_morpho_N"/>
</dbReference>
<feature type="domain" description="Cell morphogenesis protein N-terminal" evidence="3">
    <location>
        <begin position="387"/>
        <end position="925"/>
    </location>
</feature>
<comment type="caution">
    <text evidence="6">The sequence shown here is derived from an EMBL/GenBank/DDBJ whole genome shotgun (WGS) entry which is preliminary data.</text>
</comment>
<evidence type="ECO:0000313" key="7">
    <source>
        <dbReference type="Proteomes" id="UP001623330"/>
    </source>
</evidence>
<dbReference type="InterPro" id="IPR016024">
    <property type="entry name" value="ARM-type_fold"/>
</dbReference>
<dbReference type="InterPro" id="IPR029473">
    <property type="entry name" value="MOR2-PAG1_mid"/>
</dbReference>
<evidence type="ECO:0000313" key="6">
    <source>
        <dbReference type="EMBL" id="KAL3234431.1"/>
    </source>
</evidence>
<dbReference type="Proteomes" id="UP001623330">
    <property type="component" value="Unassembled WGS sequence"/>
</dbReference>
<keyword evidence="1" id="KW-0175">Coiled coil</keyword>
<feature type="coiled-coil region" evidence="1">
    <location>
        <begin position="288"/>
        <end position="315"/>
    </location>
</feature>
<name>A0ABR4NZ34_9SACH</name>
<feature type="domain" description="Cell morphogenesis protein C-terminal" evidence="4">
    <location>
        <begin position="1951"/>
        <end position="2199"/>
    </location>
</feature>
<evidence type="ECO:0000256" key="2">
    <source>
        <dbReference type="SAM" id="MobiDB-lite"/>
    </source>
</evidence>
<dbReference type="InterPro" id="IPR039867">
    <property type="entry name" value="Furry/Tao3/Mor2"/>
</dbReference>
<gene>
    <name evidence="6" type="ORF">RNJ44_03193</name>
</gene>
<dbReference type="Pfam" id="PF14225">
    <property type="entry name" value="MOR2-PAG1_C"/>
    <property type="match status" value="1"/>
</dbReference>
<accession>A0ABR4NZ34</accession>
<dbReference type="EMBL" id="JBEVYD010000003">
    <property type="protein sequence ID" value="KAL3234431.1"/>
    <property type="molecule type" value="Genomic_DNA"/>
</dbReference>